<evidence type="ECO:0000256" key="1">
    <source>
        <dbReference type="ARBA" id="ARBA00004167"/>
    </source>
</evidence>
<evidence type="ECO:0000256" key="4">
    <source>
        <dbReference type="ARBA" id="ARBA00022692"/>
    </source>
</evidence>
<accession>A0A0U5JFF7</accession>
<dbReference type="Proteomes" id="UP000069902">
    <property type="component" value="Chromosome cPNK"/>
</dbReference>
<evidence type="ECO:0000256" key="3">
    <source>
        <dbReference type="ARBA" id="ARBA00022679"/>
    </source>
</evidence>
<dbReference type="GO" id="GO:0016757">
    <property type="term" value="F:glycosyltransferase activity"/>
    <property type="evidence" value="ECO:0007669"/>
    <property type="project" value="UniProtKB-KW"/>
</dbReference>
<protein>
    <submittedName>
        <fullName evidence="7">Conserved putative secreted protein</fullName>
    </submittedName>
</protein>
<keyword evidence="5" id="KW-1133">Transmembrane helix</keyword>
<dbReference type="InterPro" id="IPR029044">
    <property type="entry name" value="Nucleotide-diphossugar_trans"/>
</dbReference>
<evidence type="ECO:0000313" key="8">
    <source>
        <dbReference type="Proteomes" id="UP000069902"/>
    </source>
</evidence>
<dbReference type="PATRIC" id="fig|389348.3.peg.2531"/>
<dbReference type="GO" id="GO:0016020">
    <property type="term" value="C:membrane"/>
    <property type="evidence" value="ECO:0007669"/>
    <property type="project" value="UniProtKB-SubCell"/>
</dbReference>
<keyword evidence="3" id="KW-0808">Transferase</keyword>
<comment type="subcellular location">
    <subcellularLocation>
        <location evidence="1">Membrane</location>
        <topology evidence="1">Single-pass membrane protein</topology>
    </subcellularLocation>
</comment>
<dbReference type="AlphaFoldDB" id="A0A0U5JFF7"/>
<dbReference type="SUPFAM" id="SSF53448">
    <property type="entry name" value="Nucleotide-diphospho-sugar transferases"/>
    <property type="match status" value="1"/>
</dbReference>
<dbReference type="PANTHER" id="PTHR21461">
    <property type="entry name" value="GLYCOSYLTRANSFERASE FAMILY 92 PROTEIN"/>
    <property type="match status" value="1"/>
</dbReference>
<keyword evidence="8" id="KW-1185">Reference proteome</keyword>
<evidence type="ECO:0000256" key="2">
    <source>
        <dbReference type="ARBA" id="ARBA00022676"/>
    </source>
</evidence>
<keyword evidence="2" id="KW-0328">Glycosyltransferase</keyword>
<dbReference type="Pfam" id="PF01697">
    <property type="entry name" value="Glyco_transf_92"/>
    <property type="match status" value="1"/>
</dbReference>
<name>A0A0U5JFF7_9BACT</name>
<evidence type="ECO:0000313" key="7">
    <source>
        <dbReference type="EMBL" id="CUI17853.1"/>
    </source>
</evidence>
<keyword evidence="4" id="KW-0812">Transmembrane</keyword>
<dbReference type="EMBL" id="LN879502">
    <property type="protein sequence ID" value="CUI17853.1"/>
    <property type="molecule type" value="Genomic_DNA"/>
</dbReference>
<dbReference type="PANTHER" id="PTHR21461:SF69">
    <property type="entry name" value="GLYCOSYLTRANSFERASE FAMILY 92 PROTEIN"/>
    <property type="match status" value="1"/>
</dbReference>
<evidence type="ECO:0000256" key="5">
    <source>
        <dbReference type="ARBA" id="ARBA00022989"/>
    </source>
</evidence>
<dbReference type="GO" id="GO:0005737">
    <property type="term" value="C:cytoplasm"/>
    <property type="evidence" value="ECO:0007669"/>
    <property type="project" value="TreeGrafter"/>
</dbReference>
<reference evidence="8" key="1">
    <citation type="submission" date="2015-09" db="EMBL/GenBank/DDBJ databases">
        <authorList>
            <person name="Bertelli C."/>
        </authorList>
    </citation>
    <scope>NUCLEOTIDE SEQUENCE [LARGE SCALE GENOMIC DNA]</scope>
    <source>
        <strain evidence="8">KNic</strain>
    </source>
</reference>
<gene>
    <name evidence="7" type="ORF">PNK_2255</name>
</gene>
<dbReference type="InterPro" id="IPR008166">
    <property type="entry name" value="Glyco_transf_92"/>
</dbReference>
<dbReference type="RefSeq" id="WP_059062088.1">
    <property type="nucleotide sequence ID" value="NZ_LN879502.1"/>
</dbReference>
<evidence type="ECO:0000256" key="6">
    <source>
        <dbReference type="ARBA" id="ARBA00023136"/>
    </source>
</evidence>
<dbReference type="InParanoid" id="A0A0U5JFF7"/>
<proteinExistence type="predicted"/>
<organism evidence="7 8">
    <name type="scientific">Candidatus Protochlamydia naegleriophila</name>
    <dbReference type="NCBI Taxonomy" id="389348"/>
    <lineage>
        <taxon>Bacteria</taxon>
        <taxon>Pseudomonadati</taxon>
        <taxon>Chlamydiota</taxon>
        <taxon>Chlamydiia</taxon>
        <taxon>Parachlamydiales</taxon>
        <taxon>Parachlamydiaceae</taxon>
        <taxon>Candidatus Protochlamydia</taxon>
    </lineage>
</organism>
<keyword evidence="6" id="KW-0472">Membrane</keyword>
<dbReference type="KEGG" id="pnl:PNK_2255"/>
<sequence>MSIQKASRWFIALYLIIFSFTEVQALAQPKQQEITPPSAYANFGTSRQRVPFHYQWDLAACLIFQNEADYLKEWIEFHKLLGVQHFYLLNHLSTDHYLSVLTPYIDAGIVELIDWPYAPKTLQEWDAIQCHAYTHVIQLAKSKVKWLAILDSDEFLFPTQGDSLIDYLSAYEEFDKVGGVKVNWVVFGTSWVKKIPNDKLLIETLVLSSGAAAEHVKSIVRPERVAYCVSPHYVHYHSPFHHVNASSKMLSIDVDQIRINHYWSRDEYFLYQHKIPRRIQWGTPKEVCELWGQAANNIYDPSILRFVPNLRQRMGLDP</sequence>
<dbReference type="STRING" id="389348.PNK_2255"/>